<feature type="non-terminal residue" evidence="1">
    <location>
        <position position="53"/>
    </location>
</feature>
<keyword evidence="2" id="KW-1185">Reference proteome</keyword>
<reference evidence="1 2" key="1">
    <citation type="journal article" date="2021" name="Nat. Plants">
        <title>The Taxus genome provides insights into paclitaxel biosynthesis.</title>
        <authorList>
            <person name="Xiong X."/>
            <person name="Gou J."/>
            <person name="Liao Q."/>
            <person name="Li Y."/>
            <person name="Zhou Q."/>
            <person name="Bi G."/>
            <person name="Li C."/>
            <person name="Du R."/>
            <person name="Wang X."/>
            <person name="Sun T."/>
            <person name="Guo L."/>
            <person name="Liang H."/>
            <person name="Lu P."/>
            <person name="Wu Y."/>
            <person name="Zhang Z."/>
            <person name="Ro D.K."/>
            <person name="Shang Y."/>
            <person name="Huang S."/>
            <person name="Yan J."/>
        </authorList>
    </citation>
    <scope>NUCLEOTIDE SEQUENCE [LARGE SCALE GENOMIC DNA]</scope>
    <source>
        <strain evidence="1">Ta-2019</strain>
    </source>
</reference>
<organism evidence="1 2">
    <name type="scientific">Taxus chinensis</name>
    <name type="common">Chinese yew</name>
    <name type="synonym">Taxus wallichiana var. chinensis</name>
    <dbReference type="NCBI Taxonomy" id="29808"/>
    <lineage>
        <taxon>Eukaryota</taxon>
        <taxon>Viridiplantae</taxon>
        <taxon>Streptophyta</taxon>
        <taxon>Embryophyta</taxon>
        <taxon>Tracheophyta</taxon>
        <taxon>Spermatophyta</taxon>
        <taxon>Pinopsida</taxon>
        <taxon>Pinidae</taxon>
        <taxon>Conifers II</taxon>
        <taxon>Cupressales</taxon>
        <taxon>Taxaceae</taxon>
        <taxon>Taxus</taxon>
    </lineage>
</organism>
<proteinExistence type="predicted"/>
<gene>
    <name evidence="1" type="ORF">KI387_030002</name>
</gene>
<accession>A0AA38CE46</accession>
<dbReference type="Proteomes" id="UP000824469">
    <property type="component" value="Unassembled WGS sequence"/>
</dbReference>
<evidence type="ECO:0000313" key="1">
    <source>
        <dbReference type="EMBL" id="KAH9298320.1"/>
    </source>
</evidence>
<name>A0AA38CE46_TAXCH</name>
<comment type="caution">
    <text evidence="1">The sequence shown here is derived from an EMBL/GenBank/DDBJ whole genome shotgun (WGS) entry which is preliminary data.</text>
</comment>
<evidence type="ECO:0000313" key="2">
    <source>
        <dbReference type="Proteomes" id="UP000824469"/>
    </source>
</evidence>
<dbReference type="AlphaFoldDB" id="A0AA38CE46"/>
<sequence length="53" mass="5775">RIDELLGDWEEEGLFGWELDGLEDGLATDVTVAMGIEEVGMGEVSETSGDRDM</sequence>
<feature type="non-terminal residue" evidence="1">
    <location>
        <position position="1"/>
    </location>
</feature>
<dbReference type="EMBL" id="JAHRHJ020000010">
    <property type="protein sequence ID" value="KAH9298320.1"/>
    <property type="molecule type" value="Genomic_DNA"/>
</dbReference>
<protein>
    <submittedName>
        <fullName evidence="1">Uncharacterized protein</fullName>
    </submittedName>
</protein>